<dbReference type="AlphaFoldDB" id="A0AAE3G8Z2"/>
<keyword evidence="2" id="KW-1185">Reference proteome</keyword>
<sequence>MAELHKLCSYRSAPRSDHLDLDWWPVVLRRLGEPPEHAHLSVLRRAFDGHDEVNPAYRDHPTTVWEHPVTALEPDAVGVLAAELCGVTPQDVGAAAVLSGRADTGFAGLEPETVTEHVVRAFGVLRDFYAEAASRRMAVVLWWD</sequence>
<comment type="caution">
    <text evidence="1">The sequence shown here is derived from an EMBL/GenBank/DDBJ whole genome shotgun (WGS) entry which is preliminary data.</text>
</comment>
<organism evidence="1 2">
    <name type="scientific">Goodfellowiella coeruleoviolacea</name>
    <dbReference type="NCBI Taxonomy" id="334858"/>
    <lineage>
        <taxon>Bacteria</taxon>
        <taxon>Bacillati</taxon>
        <taxon>Actinomycetota</taxon>
        <taxon>Actinomycetes</taxon>
        <taxon>Pseudonocardiales</taxon>
        <taxon>Pseudonocardiaceae</taxon>
        <taxon>Goodfellowiella</taxon>
    </lineage>
</organism>
<dbReference type="Proteomes" id="UP001206128">
    <property type="component" value="Unassembled WGS sequence"/>
</dbReference>
<evidence type="ECO:0008006" key="3">
    <source>
        <dbReference type="Google" id="ProtNLM"/>
    </source>
</evidence>
<proteinExistence type="predicted"/>
<dbReference type="EMBL" id="JAMTCK010000001">
    <property type="protein sequence ID" value="MCP2163862.1"/>
    <property type="molecule type" value="Genomic_DNA"/>
</dbReference>
<evidence type="ECO:0000313" key="2">
    <source>
        <dbReference type="Proteomes" id="UP001206128"/>
    </source>
</evidence>
<reference evidence="1" key="1">
    <citation type="submission" date="2022-06" db="EMBL/GenBank/DDBJ databases">
        <title>Genomic Encyclopedia of Archaeal and Bacterial Type Strains, Phase II (KMG-II): from individual species to whole genera.</title>
        <authorList>
            <person name="Goeker M."/>
        </authorList>
    </citation>
    <scope>NUCLEOTIDE SEQUENCE</scope>
    <source>
        <strain evidence="1">DSM 43935</strain>
    </source>
</reference>
<gene>
    <name evidence="1" type="ORF">LX83_000702</name>
</gene>
<name>A0AAE3G8Z2_9PSEU</name>
<protein>
    <recommendedName>
        <fullName evidence="3">DUF1877 family protein</fullName>
    </recommendedName>
</protein>
<accession>A0AAE3G8Z2</accession>
<evidence type="ECO:0000313" key="1">
    <source>
        <dbReference type="EMBL" id="MCP2163862.1"/>
    </source>
</evidence>